<dbReference type="EMBL" id="CP035000">
    <property type="protein sequence ID" value="QAS81821.1"/>
    <property type="molecule type" value="Genomic_DNA"/>
</dbReference>
<accession>A0AAE5WSR3</accession>
<dbReference type="Pfam" id="PF20698">
    <property type="entry name" value="PIN-TPR-GreABC"/>
    <property type="match status" value="1"/>
</dbReference>
<feature type="region of interest" description="Disordered" evidence="1">
    <location>
        <begin position="519"/>
        <end position="540"/>
    </location>
</feature>
<organism evidence="3 4">
    <name type="scientific">Rhizobium acidisoli</name>
    <dbReference type="NCBI Taxonomy" id="1538158"/>
    <lineage>
        <taxon>Bacteria</taxon>
        <taxon>Pseudomonadati</taxon>
        <taxon>Pseudomonadota</taxon>
        <taxon>Alphaproteobacteria</taxon>
        <taxon>Hyphomicrobiales</taxon>
        <taxon>Rhizobiaceae</taxon>
        <taxon>Rhizobium/Agrobacterium group</taxon>
        <taxon>Rhizobium</taxon>
    </lineage>
</organism>
<feature type="compositionally biased region" description="Polar residues" evidence="1">
    <location>
        <begin position="523"/>
        <end position="533"/>
    </location>
</feature>
<evidence type="ECO:0000259" key="2">
    <source>
        <dbReference type="Pfam" id="PF20698"/>
    </source>
</evidence>
<evidence type="ECO:0000256" key="1">
    <source>
        <dbReference type="SAM" id="MobiDB-lite"/>
    </source>
</evidence>
<dbReference type="RefSeq" id="WP_128715623.1">
    <property type="nucleotide sequence ID" value="NZ_CP035000.1"/>
</dbReference>
<geneLocation type="plasmid" evidence="4">
    <name>prapfh23b</name>
</geneLocation>
<gene>
    <name evidence="3" type="ORF">CO657_28630</name>
</gene>
<dbReference type="Proteomes" id="UP000220927">
    <property type="component" value="Plasmid pRapFH23b"/>
</dbReference>
<keyword evidence="4" id="KW-1185">Reference proteome</keyword>
<protein>
    <recommendedName>
        <fullName evidence="2">PIN domain-containing protein</fullName>
    </recommendedName>
</protein>
<sequence>MEKPAQFRVETNTNRNEAAVNLKWLGLTFSCLSHLQTLSAGPLAIGKWVSLSSDDGQTIDFTVVASPGKPVERKFDQSHVLAASAFGCSVGDSFVVTDGLGRERRWTLNAIEHEYLHSHRDVSENFNERFPNENGFWIIKSADDDLEPFLDVVRQHSERQERLLDQYTRQHVPISILAEISGSSAAAMADTLRSKRIEIEVCEGTLPERNYAAQTVRRFLGEAIVLDTLTHWAAVEIGAMPILKEIFGRVLVPRSTLDELIKLQDDDTEVVEGPEMSGTAFYHNGKFYYDEMTPQRRAARTAAIQARMDSLNSECEVVPVHAPEDADPEIMERLDGGSLDPIFVAREHGAMLLSDDKRYRIWAASQQVEGAWLQSVLMVATDERLLSAERYALLTADLAVICHGPVTFNANVLANIVKQTTPETRHRLFAIARCLGVEKADMQSHLNVLDDTLKLLWSPPRVSSTAMLATSLLLQNALRFRPELQQTVLRRVNRTLSRYWAGDFVPAWKKGHFLQDYVPPTPQTQSVKSGTGQKTRKRRT</sequence>
<evidence type="ECO:0000313" key="3">
    <source>
        <dbReference type="EMBL" id="QAS81821.1"/>
    </source>
</evidence>
<dbReference type="AlphaFoldDB" id="A0AAE5WSR3"/>
<evidence type="ECO:0000313" key="4">
    <source>
        <dbReference type="Proteomes" id="UP000220927"/>
    </source>
</evidence>
<reference evidence="3 4" key="1">
    <citation type="submission" date="2019-01" db="EMBL/GenBank/DDBJ databases">
        <title>Genomic insights into the origins and evolution of symbiotic genes in the Phaseolus vulgaris microsymbionts.</title>
        <authorList>
            <person name="Tong W."/>
        </authorList>
    </citation>
    <scope>NUCLEOTIDE SEQUENCE [LARGE SCALE GENOMIC DNA]</scope>
    <source>
        <strain evidence="3 4">FH23</strain>
        <plasmid evidence="4">prapfh23b</plasmid>
    </source>
</reference>
<keyword evidence="3" id="KW-0614">Plasmid</keyword>
<feature type="domain" description="PIN" evidence="2">
    <location>
        <begin position="225"/>
        <end position="365"/>
    </location>
</feature>
<proteinExistence type="predicted"/>
<name>A0AAE5WSR3_9HYPH</name>
<dbReference type="KEGG" id="rad:CO657_28630"/>
<dbReference type="InterPro" id="IPR048987">
    <property type="entry name" value="PIN-TPR-GreABC"/>
</dbReference>